<reference evidence="2 3" key="1">
    <citation type="submission" date="2019-03" db="EMBL/GenBank/DDBJ databases">
        <title>First draft genome of Liparis tanakae, snailfish: a comprehensive survey of snailfish specific genes.</title>
        <authorList>
            <person name="Kim W."/>
            <person name="Song I."/>
            <person name="Jeong J.-H."/>
            <person name="Kim D."/>
            <person name="Kim S."/>
            <person name="Ryu S."/>
            <person name="Song J.Y."/>
            <person name="Lee S.K."/>
        </authorList>
    </citation>
    <scope>NUCLEOTIDE SEQUENCE [LARGE SCALE GENOMIC DNA]</scope>
    <source>
        <tissue evidence="2">Muscle</tissue>
    </source>
</reference>
<organism evidence="2 3">
    <name type="scientific">Liparis tanakae</name>
    <name type="common">Tanaka's snailfish</name>
    <dbReference type="NCBI Taxonomy" id="230148"/>
    <lineage>
        <taxon>Eukaryota</taxon>
        <taxon>Metazoa</taxon>
        <taxon>Chordata</taxon>
        <taxon>Craniata</taxon>
        <taxon>Vertebrata</taxon>
        <taxon>Euteleostomi</taxon>
        <taxon>Actinopterygii</taxon>
        <taxon>Neopterygii</taxon>
        <taxon>Teleostei</taxon>
        <taxon>Neoteleostei</taxon>
        <taxon>Acanthomorphata</taxon>
        <taxon>Eupercaria</taxon>
        <taxon>Perciformes</taxon>
        <taxon>Cottioidei</taxon>
        <taxon>Cottales</taxon>
        <taxon>Liparidae</taxon>
        <taxon>Liparis</taxon>
    </lineage>
</organism>
<dbReference type="PANTHER" id="PTHR13020">
    <property type="entry name" value="TRINUCLEOTIDE REPEAT-CONTAINING GENE 6"/>
    <property type="match status" value="1"/>
</dbReference>
<gene>
    <name evidence="2" type="primary">TNRC6A_1</name>
    <name evidence="2" type="ORF">EYF80_018831</name>
</gene>
<dbReference type="EMBL" id="SRLO01000156">
    <property type="protein sequence ID" value="TNN71015.1"/>
    <property type="molecule type" value="Genomic_DNA"/>
</dbReference>
<evidence type="ECO:0000256" key="1">
    <source>
        <dbReference type="SAM" id="MobiDB-lite"/>
    </source>
</evidence>
<dbReference type="GO" id="GO:0060213">
    <property type="term" value="P:positive regulation of nuclear-transcribed mRNA poly(A) tail shortening"/>
    <property type="evidence" value="ECO:0007669"/>
    <property type="project" value="TreeGrafter"/>
</dbReference>
<feature type="compositionally biased region" description="Pro residues" evidence="1">
    <location>
        <begin position="46"/>
        <end position="57"/>
    </location>
</feature>
<dbReference type="GO" id="GO:0035195">
    <property type="term" value="P:miRNA-mediated post-transcriptional gene silencing"/>
    <property type="evidence" value="ECO:0007669"/>
    <property type="project" value="TreeGrafter"/>
</dbReference>
<dbReference type="GO" id="GO:0005654">
    <property type="term" value="C:nucleoplasm"/>
    <property type="evidence" value="ECO:0007669"/>
    <property type="project" value="TreeGrafter"/>
</dbReference>
<feature type="compositionally biased region" description="Low complexity" evidence="1">
    <location>
        <begin position="70"/>
        <end position="89"/>
    </location>
</feature>
<feature type="compositionally biased region" description="Basic and acidic residues" evidence="1">
    <location>
        <begin position="107"/>
        <end position="122"/>
    </location>
</feature>
<feature type="compositionally biased region" description="Low complexity" evidence="1">
    <location>
        <begin position="129"/>
        <end position="168"/>
    </location>
</feature>
<proteinExistence type="predicted"/>
<name>A0A4Z2I099_9TELE</name>
<comment type="caution">
    <text evidence="2">The sequence shown here is derived from an EMBL/GenBank/DDBJ whole genome shotgun (WGS) entry which is preliminary data.</text>
</comment>
<feature type="region of interest" description="Disordered" evidence="1">
    <location>
        <begin position="30"/>
        <end position="184"/>
    </location>
</feature>
<protein>
    <submittedName>
        <fullName evidence="2">Trinucleotide repeat-containing gene 6A protein</fullName>
    </submittedName>
</protein>
<dbReference type="PANTHER" id="PTHR13020:SF25">
    <property type="entry name" value="PROTEIN GAWKY"/>
    <property type="match status" value="1"/>
</dbReference>
<evidence type="ECO:0000313" key="3">
    <source>
        <dbReference type="Proteomes" id="UP000314294"/>
    </source>
</evidence>
<keyword evidence="3" id="KW-1185">Reference proteome</keyword>
<dbReference type="OrthoDB" id="8961531at2759"/>
<evidence type="ECO:0000313" key="2">
    <source>
        <dbReference type="EMBL" id="TNN71015.1"/>
    </source>
</evidence>
<dbReference type="Proteomes" id="UP000314294">
    <property type="component" value="Unassembled WGS sequence"/>
</dbReference>
<sequence length="197" mass="20610">MDSPSCRLIGRGRVMRAEMDLIKDVRHKLQIRANRQLDPAGGGMPEPAPTKPSPGPPRHLHQASPTLPLSSSSSSSSGNGKRAPSSSQLPTPPLPQQPLSSASARYPPREVPPRFRQQEHKQLLKRGQPLPAGALTLSSSSSSPSASHSSSSSKTTSSTSPNSATSTAGKRHPGLPLTAGFIPSSSLNGLKLEALLL</sequence>
<dbReference type="GO" id="GO:0000932">
    <property type="term" value="C:P-body"/>
    <property type="evidence" value="ECO:0007669"/>
    <property type="project" value="TreeGrafter"/>
</dbReference>
<accession>A0A4Z2I099</accession>
<dbReference type="InterPro" id="IPR052068">
    <property type="entry name" value="GW182_domain"/>
</dbReference>
<dbReference type="AlphaFoldDB" id="A0A4Z2I099"/>